<dbReference type="RefSeq" id="WP_076138586.1">
    <property type="nucleotide sequence ID" value="NZ_JARLKA010000017.1"/>
</dbReference>
<organism evidence="2 3">
    <name type="scientific">Paenibacillus odorifer</name>
    <dbReference type="NCBI Taxonomy" id="189426"/>
    <lineage>
        <taxon>Bacteria</taxon>
        <taxon>Bacillati</taxon>
        <taxon>Bacillota</taxon>
        <taxon>Bacilli</taxon>
        <taxon>Bacillales</taxon>
        <taxon>Paenibacillaceae</taxon>
        <taxon>Paenibacillus</taxon>
    </lineage>
</organism>
<evidence type="ECO:0000313" key="2">
    <source>
        <dbReference type="EMBL" id="OME11423.1"/>
    </source>
</evidence>
<protein>
    <submittedName>
        <fullName evidence="2">Uncharacterized protein</fullName>
    </submittedName>
</protein>
<feature type="compositionally biased region" description="Basic and acidic residues" evidence="1">
    <location>
        <begin position="163"/>
        <end position="191"/>
    </location>
</feature>
<name>A0AB36J7C6_9BACL</name>
<sequence length="216" mass="25033">MLTMIRDKNRFAFPITPAEIQITSSNEIDSFVVITGEEKTSKRLTSKLKRVSFSVIFPRAWQELWETGKETVAYRSPEQAWKLMEEWKLKPVVINFESLFSQTMWFESFEATYKDGQANLHITFNFVEFNPVKIVSYSNTKQLLKPGVIITKSSKSRPNTTGKTDKKNETKKSEKLKKAEEKKKKNEEKKSTANAKGNFDYLAQKERILDKNSSVK</sequence>
<evidence type="ECO:0000256" key="1">
    <source>
        <dbReference type="SAM" id="MobiDB-lite"/>
    </source>
</evidence>
<evidence type="ECO:0000313" key="3">
    <source>
        <dbReference type="Proteomes" id="UP000187323"/>
    </source>
</evidence>
<dbReference type="AlphaFoldDB" id="A0AB36J7C6"/>
<reference evidence="2 3" key="1">
    <citation type="submission" date="2016-10" db="EMBL/GenBank/DDBJ databases">
        <title>Paenibacillus species isolates.</title>
        <authorList>
            <person name="Beno S.M."/>
        </authorList>
    </citation>
    <scope>NUCLEOTIDE SEQUENCE [LARGE SCALE GENOMIC DNA]</scope>
    <source>
        <strain evidence="2 3">FSL H7-0918</strain>
    </source>
</reference>
<feature type="region of interest" description="Disordered" evidence="1">
    <location>
        <begin position="154"/>
        <end position="198"/>
    </location>
</feature>
<comment type="caution">
    <text evidence="2">The sequence shown here is derived from an EMBL/GenBank/DDBJ whole genome shotgun (WGS) entry which is preliminary data.</text>
</comment>
<dbReference type="Proteomes" id="UP000187323">
    <property type="component" value="Unassembled WGS sequence"/>
</dbReference>
<dbReference type="EMBL" id="MPTO01000039">
    <property type="protein sequence ID" value="OME11423.1"/>
    <property type="molecule type" value="Genomic_DNA"/>
</dbReference>
<accession>A0AB36J7C6</accession>
<proteinExistence type="predicted"/>
<gene>
    <name evidence="2" type="ORF">BSK47_29020</name>
</gene>